<accession>A0A1H6F0K3</accession>
<organism evidence="1 2">
    <name type="scientific">Nonomuraea solani</name>
    <dbReference type="NCBI Taxonomy" id="1144553"/>
    <lineage>
        <taxon>Bacteria</taxon>
        <taxon>Bacillati</taxon>
        <taxon>Actinomycetota</taxon>
        <taxon>Actinomycetes</taxon>
        <taxon>Streptosporangiales</taxon>
        <taxon>Streptosporangiaceae</taxon>
        <taxon>Nonomuraea</taxon>
    </lineage>
</organism>
<sequence length="502" mass="53634">MSEAVASLPDMLELGDVLAMPLPLGGFGACQVTGTRDGLLLVCALDWHSETLPALGDLRGAGPLLVDHHSWTGGPQPTLVDDPPPADFVPLGALPLHPDLPREGDSYAAWANLVFQVVLQRHWDLRVGAAAKAAYKGASARQVEVDLGGDLGGPPTRRPGRLARLDLREHRGEVRWAGLDALPQVTALGWAGSERGLVRALASRPIITALTWDDPPDEVDVSETGLTGLVFPGRAPRRLVLPPELTLLRFGAGLPESVTANADGRWVALAVTGSGMSDGRWTDAQGTVPDGLRGVRELELAGAGDLVVPALGELERLRVRWTGAYGALGGLGAFSRLHTVELTDAYGVEAGMLPSPEGPLRRLDVDCLRSSQVRPIRRRYKGSGVVVRLSGAKSDKWLVVNIDNPLRNWVDEHKRGGAAACRAYATADQTIAGLDADDPAAVADARGILREFVQGLNAIELRHGMIDTTLREEAYEAFMGLAERAGVPDAEAGSWFDEWRDF</sequence>
<dbReference type="AlphaFoldDB" id="A0A1H6F0K3"/>
<evidence type="ECO:0000313" key="2">
    <source>
        <dbReference type="Proteomes" id="UP000236732"/>
    </source>
</evidence>
<gene>
    <name evidence="1" type="ORF">SAMN05444920_12962</name>
</gene>
<reference evidence="1 2" key="1">
    <citation type="submission" date="2016-10" db="EMBL/GenBank/DDBJ databases">
        <authorList>
            <person name="de Groot N.N."/>
        </authorList>
    </citation>
    <scope>NUCLEOTIDE SEQUENCE [LARGE SCALE GENOMIC DNA]</scope>
    <source>
        <strain evidence="1 2">CGMCC 4.7037</strain>
    </source>
</reference>
<dbReference type="Proteomes" id="UP000236732">
    <property type="component" value="Unassembled WGS sequence"/>
</dbReference>
<keyword evidence="2" id="KW-1185">Reference proteome</keyword>
<proteinExistence type="predicted"/>
<name>A0A1H6F0K3_9ACTN</name>
<evidence type="ECO:0000313" key="1">
    <source>
        <dbReference type="EMBL" id="SEH02726.1"/>
    </source>
</evidence>
<protein>
    <submittedName>
        <fullName evidence="1">Uncharacterized protein</fullName>
    </submittedName>
</protein>
<dbReference type="EMBL" id="FNVT01000029">
    <property type="protein sequence ID" value="SEH02726.1"/>
    <property type="molecule type" value="Genomic_DNA"/>
</dbReference>